<feature type="transmembrane region" description="Helical" evidence="12">
    <location>
        <begin position="172"/>
        <end position="193"/>
    </location>
</feature>
<comment type="function">
    <text evidence="11">Required for CpsD phosphorylation. Involved in the regulation of capsular polysaccharide biosynthesis. May be part of a complex that directs the coordinated polymerization and export to the cell surface of the capsular polysaccharide.</text>
</comment>
<feature type="transmembrane region" description="Helical" evidence="12">
    <location>
        <begin position="21"/>
        <end position="40"/>
    </location>
</feature>
<accession>A0A6G7KB11</accession>
<dbReference type="InterPro" id="IPR032807">
    <property type="entry name" value="GNVR"/>
</dbReference>
<dbReference type="Pfam" id="PF13807">
    <property type="entry name" value="GNVR"/>
    <property type="match status" value="1"/>
</dbReference>
<dbReference type="PANTHER" id="PTHR32309:SF13">
    <property type="entry name" value="FERRIC ENTEROBACTIN TRANSPORT PROTEIN FEPE"/>
    <property type="match status" value="1"/>
</dbReference>
<evidence type="ECO:0000256" key="4">
    <source>
        <dbReference type="ARBA" id="ARBA00020739"/>
    </source>
</evidence>
<evidence type="ECO:0000256" key="9">
    <source>
        <dbReference type="ARBA" id="ARBA00023136"/>
    </source>
</evidence>
<keyword evidence="16" id="KW-1185">Reference proteome</keyword>
<evidence type="ECO:0000256" key="7">
    <source>
        <dbReference type="ARBA" id="ARBA00022903"/>
    </source>
</evidence>
<dbReference type="Proteomes" id="UP000501451">
    <property type="component" value="Chromosome"/>
</dbReference>
<dbReference type="InterPro" id="IPR050445">
    <property type="entry name" value="Bact_polysacc_biosynth/exp"/>
</dbReference>
<comment type="subcellular location">
    <subcellularLocation>
        <location evidence="1">Cell membrane</location>
        <topology evidence="1">Multi-pass membrane protein</topology>
    </subcellularLocation>
</comment>
<sequence length="248" mass="27350">MEEEISLSELFAILKRHIGKIITLGLAGLILAAAYTFFFVTPQYESTSKIVVNQTQNTDQAITNTDIQTNLNLINTYQSIIREPIILEDVINSTALELSLGELRNKISVQTEANSLVFGVSVKDASPYIASDLANATAQSFQTKIGDILEVESVTILSEATPNMKPVSPNTMLNLIIGLIIGLMIGVGLAFLIELMDKRVKDTKIIEDLGWTNLGSVLEMSISEVNETRMTNFIKTASINERKTRRRV</sequence>
<comment type="similarity">
    <text evidence="3">Belongs to the CpsC/CapA family.</text>
</comment>
<evidence type="ECO:0000313" key="16">
    <source>
        <dbReference type="Proteomes" id="UP000501451"/>
    </source>
</evidence>
<evidence type="ECO:0000256" key="10">
    <source>
        <dbReference type="ARBA" id="ARBA00023169"/>
    </source>
</evidence>
<evidence type="ECO:0000259" key="14">
    <source>
        <dbReference type="Pfam" id="PF13807"/>
    </source>
</evidence>
<dbReference type="AlphaFoldDB" id="A0A6G7KB11"/>
<keyword evidence="10" id="KW-0270">Exopolysaccharide synthesis</keyword>
<dbReference type="GO" id="GO:0004713">
    <property type="term" value="F:protein tyrosine kinase activity"/>
    <property type="evidence" value="ECO:0007669"/>
    <property type="project" value="TreeGrafter"/>
</dbReference>
<comment type="pathway">
    <text evidence="2">Capsule biogenesis; capsule polysaccharide biosynthesis.</text>
</comment>
<dbReference type="InterPro" id="IPR003856">
    <property type="entry name" value="LPS_length_determ_N"/>
</dbReference>
<evidence type="ECO:0000313" key="15">
    <source>
        <dbReference type="EMBL" id="QII82427.1"/>
    </source>
</evidence>
<evidence type="ECO:0000259" key="13">
    <source>
        <dbReference type="Pfam" id="PF02706"/>
    </source>
</evidence>
<name>A0A6G7KB11_9LACT</name>
<feature type="domain" description="Polysaccharide chain length determinant N-terminal" evidence="13">
    <location>
        <begin position="3"/>
        <end position="93"/>
    </location>
</feature>
<evidence type="ECO:0000256" key="5">
    <source>
        <dbReference type="ARBA" id="ARBA00022475"/>
    </source>
</evidence>
<gene>
    <name evidence="15" type="ORF">G7057_08255</name>
</gene>
<evidence type="ECO:0000256" key="1">
    <source>
        <dbReference type="ARBA" id="ARBA00004651"/>
    </source>
</evidence>
<evidence type="ECO:0000256" key="11">
    <source>
        <dbReference type="ARBA" id="ARBA00045736"/>
    </source>
</evidence>
<evidence type="ECO:0000256" key="3">
    <source>
        <dbReference type="ARBA" id="ARBA00006683"/>
    </source>
</evidence>
<dbReference type="GO" id="GO:0000271">
    <property type="term" value="P:polysaccharide biosynthetic process"/>
    <property type="evidence" value="ECO:0007669"/>
    <property type="project" value="UniProtKB-KW"/>
</dbReference>
<evidence type="ECO:0000256" key="2">
    <source>
        <dbReference type="ARBA" id="ARBA00005132"/>
    </source>
</evidence>
<evidence type="ECO:0000256" key="12">
    <source>
        <dbReference type="SAM" id="Phobius"/>
    </source>
</evidence>
<dbReference type="KEGG" id="jar:G7057_08255"/>
<dbReference type="PANTHER" id="PTHR32309">
    <property type="entry name" value="TYROSINE-PROTEIN KINASE"/>
    <property type="match status" value="1"/>
</dbReference>
<keyword evidence="7" id="KW-0972">Capsule biogenesis/degradation</keyword>
<evidence type="ECO:0000256" key="8">
    <source>
        <dbReference type="ARBA" id="ARBA00022989"/>
    </source>
</evidence>
<dbReference type="EMBL" id="CP049740">
    <property type="protein sequence ID" value="QII82427.1"/>
    <property type="molecule type" value="Genomic_DNA"/>
</dbReference>
<evidence type="ECO:0000256" key="6">
    <source>
        <dbReference type="ARBA" id="ARBA00022692"/>
    </source>
</evidence>
<keyword evidence="8 12" id="KW-1133">Transmembrane helix</keyword>
<keyword evidence="9 12" id="KW-0472">Membrane</keyword>
<reference evidence="15 16" key="1">
    <citation type="journal article" date="2017" name="Int. J. Syst. Evol. Microbiol.">
        <title>Jeotgalibaca porci sp. nov. and Jeotgalibaca arthritidis sp. nov., isolated from pigs, and emended description of the genus Jeotgalibaca.</title>
        <authorList>
            <person name="Zamora L."/>
            <person name="Perez-Sancho M."/>
            <person name="Dominguez L."/>
            <person name="Fernandez-Garayzabal J.F."/>
            <person name="Vela A.I."/>
        </authorList>
    </citation>
    <scope>NUCLEOTIDE SEQUENCE [LARGE SCALE GENOMIC DNA]</scope>
    <source>
        <strain evidence="15 16">CECT 9157</strain>
    </source>
</reference>
<organism evidence="15 16">
    <name type="scientific">Jeotgalibaca arthritidis</name>
    <dbReference type="NCBI Taxonomy" id="1868794"/>
    <lineage>
        <taxon>Bacteria</taxon>
        <taxon>Bacillati</taxon>
        <taxon>Bacillota</taxon>
        <taxon>Bacilli</taxon>
        <taxon>Lactobacillales</taxon>
        <taxon>Carnobacteriaceae</taxon>
        <taxon>Jeotgalibaca</taxon>
    </lineage>
</organism>
<dbReference type="Pfam" id="PF02706">
    <property type="entry name" value="Wzz"/>
    <property type="match status" value="1"/>
</dbReference>
<feature type="domain" description="Tyrosine-protein kinase G-rich" evidence="14">
    <location>
        <begin position="149"/>
        <end position="192"/>
    </location>
</feature>
<keyword evidence="5" id="KW-1003">Cell membrane</keyword>
<dbReference type="RefSeq" id="WP_166162689.1">
    <property type="nucleotide sequence ID" value="NZ_CP049740.1"/>
</dbReference>
<protein>
    <recommendedName>
        <fullName evidence="4">Capsular polysaccharide biosynthesis protein CpsC</fullName>
    </recommendedName>
</protein>
<proteinExistence type="inferred from homology"/>
<dbReference type="GO" id="GO:0005886">
    <property type="term" value="C:plasma membrane"/>
    <property type="evidence" value="ECO:0007669"/>
    <property type="project" value="UniProtKB-SubCell"/>
</dbReference>
<keyword evidence="6 12" id="KW-0812">Transmembrane</keyword>